<reference evidence="2" key="1">
    <citation type="submission" date="2021-02" db="EMBL/GenBank/DDBJ databases">
        <authorList>
            <person name="Dougan E. K."/>
            <person name="Rhodes N."/>
            <person name="Thang M."/>
            <person name="Chan C."/>
        </authorList>
    </citation>
    <scope>NUCLEOTIDE SEQUENCE</scope>
</reference>
<dbReference type="Proteomes" id="UP000601435">
    <property type="component" value="Unassembled WGS sequence"/>
</dbReference>
<keyword evidence="3" id="KW-1185">Reference proteome</keyword>
<feature type="non-terminal residue" evidence="2">
    <location>
        <position position="1"/>
    </location>
</feature>
<accession>A0A812NNJ4</accession>
<evidence type="ECO:0000256" key="1">
    <source>
        <dbReference type="SAM" id="MobiDB-lite"/>
    </source>
</evidence>
<name>A0A812NNJ4_9DINO</name>
<organism evidence="2 3">
    <name type="scientific">Symbiodinium necroappetens</name>
    <dbReference type="NCBI Taxonomy" id="1628268"/>
    <lineage>
        <taxon>Eukaryota</taxon>
        <taxon>Sar</taxon>
        <taxon>Alveolata</taxon>
        <taxon>Dinophyceae</taxon>
        <taxon>Suessiales</taxon>
        <taxon>Symbiodiniaceae</taxon>
        <taxon>Symbiodinium</taxon>
    </lineage>
</organism>
<feature type="compositionally biased region" description="Polar residues" evidence="1">
    <location>
        <begin position="932"/>
        <end position="943"/>
    </location>
</feature>
<comment type="caution">
    <text evidence="2">The sequence shown here is derived from an EMBL/GenBank/DDBJ whole genome shotgun (WGS) entry which is preliminary data.</text>
</comment>
<feature type="region of interest" description="Disordered" evidence="1">
    <location>
        <begin position="923"/>
        <end position="946"/>
    </location>
</feature>
<feature type="non-terminal residue" evidence="2">
    <location>
        <position position="1044"/>
    </location>
</feature>
<proteinExistence type="predicted"/>
<dbReference type="AlphaFoldDB" id="A0A812NNJ4"/>
<evidence type="ECO:0000313" key="3">
    <source>
        <dbReference type="Proteomes" id="UP000601435"/>
    </source>
</evidence>
<protein>
    <submittedName>
        <fullName evidence="2">Uncharacterized protein</fullName>
    </submittedName>
</protein>
<feature type="region of interest" description="Disordered" evidence="1">
    <location>
        <begin position="448"/>
        <end position="471"/>
    </location>
</feature>
<dbReference type="EMBL" id="CAJNJA010013236">
    <property type="protein sequence ID" value="CAE7316310.1"/>
    <property type="molecule type" value="Genomic_DNA"/>
</dbReference>
<sequence length="1044" mass="116663">ALAVHRLRLLDVSRREEVLFLELVEGSGRHVRAHNGQCFFYSEHGHWNAYKGVIPEGTLARCKKFLIQLEGLYAMFQGNVLRDHEGILQASQRLLERHSLRSDVLLTACEKAAICRMPTKSKGSNPGEADVDQDPGDDSIHWTLAMANTIGKLYVKLQTSLLNDSIIKYYIAWCSLDIQPSGGFCTMDASFTFTEHGLQAVRKTARNNVYVYLPHRMLDPVAEDVKKRVDLFWKTTYWANAEAFEVFMASLVLALRGENVDRAFWGIGSGGVGQSLQTAHLEAILGEYHTCLDMNIYFVDEEMRKQAANIVGKIVAAIAKHKAEQEEASRQLRDWLSGERKDWFTAAQLKTAKAKFVFNFNRCDAQDVIDKMIGNGQLLSAPTVLPKVGQTTLYIPIYPCKRSLDAVVSLDHDTEMIFIEEYHVSGVRSRLAADCSRSLNIRTLAENHKKKRSAQLPGKKKGAPKRSTDVDAADGDISADLLNALEKQTSLHREVLEAASATGQQETDSTKENLYVTMQRQYFYPKDIRCRRYVTEVGAQSVSRLTRAICCPHTADYDISAAMFNIVVQLCDMVEPTGLDIPSWRAVATSRSRVCSDQLKCTESIGKKILTEVANGATPSSFTNIAKPGLTFLTALSTESRFLRWLACSQLQTHYVELRRSSRNHWPEASIFALWWTVAEDLILQSMTRVVRQGEVAGHVSCHFDGILIARSLAQSIEESTGKSMISLLEENVLEQTRFKVTIKDKTVPSLDELLDSRLKPSQVESKLSTYAETLTAISNSIPAALVFLGADLKQIILRLREESPANTKAETRHVRQYSDWNGCGDLHLLPRSVFTAEADSDFLLHLELPDSSFCMGVKVLPANTILVMRGGRVYEGSMSDLMDLLEAFHGIKETFCFDIVSEPAAIDDTNSGFLDLLAGSSDGRTSKKRPASQTHVVQTHGPQNEGEIDVGAELMNLMKREVEEAMDNVNCQTGTTFSATTCPCCPWRRFNKRAHLRQHLLSQHTTAKRYCPSGTKQLRIAVSIYDQDAITGKEMQPYFLSRA</sequence>
<dbReference type="OrthoDB" id="10274838at2759"/>
<evidence type="ECO:0000313" key="2">
    <source>
        <dbReference type="EMBL" id="CAE7316310.1"/>
    </source>
</evidence>
<feature type="compositionally biased region" description="Basic residues" evidence="1">
    <location>
        <begin position="448"/>
        <end position="464"/>
    </location>
</feature>
<gene>
    <name evidence="2" type="ORF">SNEC2469_LOCUS7886</name>
</gene>